<dbReference type="FunFam" id="2.170.130.10:FF:000001">
    <property type="entry name" value="Catecholate siderophore TonB-dependent receptor"/>
    <property type="match status" value="1"/>
</dbReference>
<protein>
    <submittedName>
        <fullName evidence="18">TonB-dependent siderophore receptor</fullName>
    </submittedName>
</protein>
<evidence type="ECO:0000313" key="19">
    <source>
        <dbReference type="Proteomes" id="UP000297706"/>
    </source>
</evidence>
<dbReference type="EMBL" id="PQVH01000005">
    <property type="protein sequence ID" value="TFW72513.1"/>
    <property type="molecule type" value="Genomic_DNA"/>
</dbReference>
<proteinExistence type="inferred from homology"/>
<evidence type="ECO:0000256" key="13">
    <source>
        <dbReference type="ARBA" id="ARBA00023237"/>
    </source>
</evidence>
<keyword evidence="8" id="KW-0408">Iron</keyword>
<dbReference type="PANTHER" id="PTHR32552:SF68">
    <property type="entry name" value="FERRICHROME OUTER MEMBRANE TRANSPORTER_PHAGE RECEPTOR"/>
    <property type="match status" value="1"/>
</dbReference>
<keyword evidence="5" id="KW-0410">Iron transport</keyword>
<evidence type="ECO:0000259" key="16">
    <source>
        <dbReference type="Pfam" id="PF00593"/>
    </source>
</evidence>
<evidence type="ECO:0000256" key="8">
    <source>
        <dbReference type="ARBA" id="ARBA00023004"/>
    </source>
</evidence>
<dbReference type="GO" id="GO:0015344">
    <property type="term" value="F:siderophore uptake transmembrane transporter activity"/>
    <property type="evidence" value="ECO:0007669"/>
    <property type="project" value="TreeGrafter"/>
</dbReference>
<comment type="similarity">
    <text evidence="2 14 15">Belongs to the TonB-dependent receptor family.</text>
</comment>
<evidence type="ECO:0000256" key="14">
    <source>
        <dbReference type="PROSITE-ProRule" id="PRU01360"/>
    </source>
</evidence>
<dbReference type="GO" id="GO:0038023">
    <property type="term" value="F:signaling receptor activity"/>
    <property type="evidence" value="ECO:0007669"/>
    <property type="project" value="InterPro"/>
</dbReference>
<dbReference type="Pfam" id="PF07715">
    <property type="entry name" value="Plug"/>
    <property type="match status" value="1"/>
</dbReference>
<feature type="domain" description="TonB-dependent receptor plug" evidence="17">
    <location>
        <begin position="91"/>
        <end position="187"/>
    </location>
</feature>
<feature type="domain" description="TonB-dependent receptor-like beta-barrel" evidence="16">
    <location>
        <begin position="260"/>
        <end position="731"/>
    </location>
</feature>
<evidence type="ECO:0000256" key="2">
    <source>
        <dbReference type="ARBA" id="ARBA00009810"/>
    </source>
</evidence>
<comment type="caution">
    <text evidence="18">The sequence shown here is derived from an EMBL/GenBank/DDBJ whole genome shotgun (WGS) entry which is preliminary data.</text>
</comment>
<dbReference type="RefSeq" id="WP_135276566.1">
    <property type="nucleotide sequence ID" value="NZ_PQVH01000005.1"/>
</dbReference>
<keyword evidence="3 14" id="KW-0813">Transport</keyword>
<dbReference type="AlphaFoldDB" id="A0A4Y9VTX3"/>
<evidence type="ECO:0000256" key="7">
    <source>
        <dbReference type="ARBA" id="ARBA00022729"/>
    </source>
</evidence>
<keyword evidence="6 14" id="KW-0812">Transmembrane</keyword>
<evidence type="ECO:0000256" key="9">
    <source>
        <dbReference type="ARBA" id="ARBA00023065"/>
    </source>
</evidence>
<name>A0A4Y9VTX3_9PROT</name>
<keyword evidence="12 18" id="KW-0675">Receptor</keyword>
<reference evidence="18 19" key="1">
    <citation type="submission" date="2018-02" db="EMBL/GenBank/DDBJ databases">
        <title>A novel lanthanide dependent methylotroph, Methylotenera sp. La3113.</title>
        <authorList>
            <person name="Lv H."/>
            <person name="Tani A."/>
        </authorList>
    </citation>
    <scope>NUCLEOTIDE SEQUENCE [LARGE SCALE GENOMIC DNA]</scope>
    <source>
        <strain evidence="18 19">La3113</strain>
    </source>
</reference>
<keyword evidence="7" id="KW-0732">Signal</keyword>
<dbReference type="GO" id="GO:0009279">
    <property type="term" value="C:cell outer membrane"/>
    <property type="evidence" value="ECO:0007669"/>
    <property type="project" value="UniProtKB-SubCell"/>
</dbReference>
<dbReference type="InterPro" id="IPR012910">
    <property type="entry name" value="Plug_dom"/>
</dbReference>
<sequence>MQFITPPASHKTKFGYQFKVSKLKFAINTALISTSVMLMTNTTNAFAETNKSAEITLKEIDVVAPALSDTKPVKGYNAKRSITATKTDTELRDVPQAISVVTQDQIQDQSVQSISEAIRYVPGVTAIQGEGNRDAIVFRGNATTGDFFVDGTRDDVQTYRDLYNIDRIEILKGPSGMIFGRGGAGGVVNRVSKEAGWDPISQITASYGAYDQKRISADFGRAINDEIAFRINTVYENSGSYRDGVDLERYGVTPTVTVRPDDKTKITLGMEYFKDKRVTDRGIPSANGAGNSVNNRRPYNISDHSAFYGSSDLSPTETETVAFNALFEHAFNNGIDVKNRTRYAHYNKFYQNVFADSAVSNNGNFTVRGYLDTTERENLINQTDLTYTAKWGSIEHKLLAGLELSTQETNNDRLAGFFNNNFTTSGTQVTLNANDTTQIGNMPVSFRPNLVNSNNAFRDNKSTMDVVGLYLQDQIVLSPKWQAIIGLRHDSIKTDFDGVRRLGTGTTVSESFKVTDNLLSPRAGLIYKPFEPVSLYANYSLSYVPRAGEQLTSLTVTNQSFDPEKFINYEVGAKWDVNSDLALTAAIYKLERQNVQIQDPNNSTLQVLVDGQETKGVELGLSGNITNKWSVFGGYAYQDGEITKQQGSGTGAILKGSELGQTPKHTFSLWNRYDFNEVWGAAIGVVSRSDMYAQSPTATQSTTLAGYTRLDAAIFAKFNKNTRLQVNLENLTNKEYALYAHNNNNITPGSPITGRATLIYDF</sequence>
<evidence type="ECO:0000313" key="18">
    <source>
        <dbReference type="EMBL" id="TFW72513.1"/>
    </source>
</evidence>
<dbReference type="SUPFAM" id="SSF56935">
    <property type="entry name" value="Porins"/>
    <property type="match status" value="1"/>
</dbReference>
<dbReference type="InterPro" id="IPR037066">
    <property type="entry name" value="Plug_dom_sf"/>
</dbReference>
<evidence type="ECO:0000256" key="15">
    <source>
        <dbReference type="RuleBase" id="RU003357"/>
    </source>
</evidence>
<evidence type="ECO:0000256" key="12">
    <source>
        <dbReference type="ARBA" id="ARBA00023170"/>
    </source>
</evidence>
<evidence type="ECO:0000259" key="17">
    <source>
        <dbReference type="Pfam" id="PF07715"/>
    </source>
</evidence>
<evidence type="ECO:0000256" key="11">
    <source>
        <dbReference type="ARBA" id="ARBA00023136"/>
    </source>
</evidence>
<keyword evidence="19" id="KW-1185">Reference proteome</keyword>
<dbReference type="GO" id="GO:0015891">
    <property type="term" value="P:siderophore transport"/>
    <property type="evidence" value="ECO:0007669"/>
    <property type="project" value="InterPro"/>
</dbReference>
<dbReference type="PROSITE" id="PS52016">
    <property type="entry name" value="TONB_DEPENDENT_REC_3"/>
    <property type="match status" value="1"/>
</dbReference>
<dbReference type="InterPro" id="IPR036942">
    <property type="entry name" value="Beta-barrel_TonB_sf"/>
</dbReference>
<evidence type="ECO:0000256" key="4">
    <source>
        <dbReference type="ARBA" id="ARBA00022452"/>
    </source>
</evidence>
<dbReference type="Proteomes" id="UP000297706">
    <property type="component" value="Unassembled WGS sequence"/>
</dbReference>
<evidence type="ECO:0000256" key="5">
    <source>
        <dbReference type="ARBA" id="ARBA00022496"/>
    </source>
</evidence>
<dbReference type="InterPro" id="IPR010105">
    <property type="entry name" value="TonB_sidphr_rcpt"/>
</dbReference>
<accession>A0A4Y9VTX3</accession>
<gene>
    <name evidence="18" type="ORF">C3Y98_02580</name>
</gene>
<keyword evidence="9" id="KW-0406">Ion transport</keyword>
<dbReference type="PANTHER" id="PTHR32552">
    <property type="entry name" value="FERRICHROME IRON RECEPTOR-RELATED"/>
    <property type="match status" value="1"/>
</dbReference>
<keyword evidence="4 14" id="KW-1134">Transmembrane beta strand</keyword>
<dbReference type="InterPro" id="IPR000531">
    <property type="entry name" value="Beta-barrel_TonB"/>
</dbReference>
<evidence type="ECO:0000256" key="6">
    <source>
        <dbReference type="ARBA" id="ARBA00022692"/>
    </source>
</evidence>
<dbReference type="InterPro" id="IPR039426">
    <property type="entry name" value="TonB-dep_rcpt-like"/>
</dbReference>
<dbReference type="CDD" id="cd01347">
    <property type="entry name" value="ligand_gated_channel"/>
    <property type="match status" value="1"/>
</dbReference>
<keyword evidence="13 14" id="KW-0998">Cell outer membrane</keyword>
<dbReference type="Pfam" id="PF00593">
    <property type="entry name" value="TonB_dep_Rec_b-barrel"/>
    <property type="match status" value="1"/>
</dbReference>
<comment type="subcellular location">
    <subcellularLocation>
        <location evidence="1 14">Cell outer membrane</location>
        <topology evidence="1 14">Multi-pass membrane protein</topology>
    </subcellularLocation>
</comment>
<dbReference type="Gene3D" id="2.170.130.10">
    <property type="entry name" value="TonB-dependent receptor, plug domain"/>
    <property type="match status" value="1"/>
</dbReference>
<keyword evidence="10 15" id="KW-0798">TonB box</keyword>
<dbReference type="OrthoDB" id="9790771at2"/>
<dbReference type="Gene3D" id="2.40.170.20">
    <property type="entry name" value="TonB-dependent receptor, beta-barrel domain"/>
    <property type="match status" value="1"/>
</dbReference>
<evidence type="ECO:0000256" key="3">
    <source>
        <dbReference type="ARBA" id="ARBA00022448"/>
    </source>
</evidence>
<evidence type="ECO:0000256" key="1">
    <source>
        <dbReference type="ARBA" id="ARBA00004571"/>
    </source>
</evidence>
<dbReference type="NCBIfam" id="TIGR01783">
    <property type="entry name" value="TonB-siderophor"/>
    <property type="match status" value="1"/>
</dbReference>
<organism evidence="18 19">
    <name type="scientific">Methylotenera oryzisoli</name>
    <dbReference type="NCBI Taxonomy" id="2080758"/>
    <lineage>
        <taxon>Bacteria</taxon>
        <taxon>Pseudomonadati</taxon>
        <taxon>Pseudomonadota</taxon>
        <taxon>Betaproteobacteria</taxon>
        <taxon>Nitrosomonadales</taxon>
        <taxon>Methylophilaceae</taxon>
        <taxon>Methylotenera</taxon>
    </lineage>
</organism>
<keyword evidence="11 14" id="KW-0472">Membrane</keyword>
<evidence type="ECO:0000256" key="10">
    <source>
        <dbReference type="ARBA" id="ARBA00023077"/>
    </source>
</evidence>